<protein>
    <submittedName>
        <fullName evidence="3">Uncharacterized protein</fullName>
    </submittedName>
</protein>
<sequence>MRVPTEGGITLVVILKTKILENRRDPGIIPTKDPGASPPGPESQKAFTTTTILPKENHPVTIACSEIFQRGLKEFQRLYRFTLSQIPPSWILSQFIISVLVSIMSSIFLLSLLVHHGEVISLGPTFRYHNICLLMTDRSALIMCLITPSIFTTFRTIEETSMEIILAQIVDGVVDIELQREIADIAVNIEPHRPTAPKFEKLDYPELQNIVIEPLRDPKQDMRGSKLDMRSPPIQESESTVIPLILIFPKDSKMKREGAGNA</sequence>
<reference evidence="3" key="2">
    <citation type="submission" date="2023-05" db="EMBL/GenBank/DDBJ databases">
        <authorList>
            <consortium name="Lawrence Berkeley National Laboratory"/>
            <person name="Steindorff A."/>
            <person name="Hensen N."/>
            <person name="Bonometti L."/>
            <person name="Westerberg I."/>
            <person name="Brannstrom I.O."/>
            <person name="Guillou S."/>
            <person name="Cros-Aarteil S."/>
            <person name="Calhoun S."/>
            <person name="Haridas S."/>
            <person name="Kuo A."/>
            <person name="Mondo S."/>
            <person name="Pangilinan J."/>
            <person name="Riley R."/>
            <person name="Labutti K."/>
            <person name="Andreopoulos B."/>
            <person name="Lipzen A."/>
            <person name="Chen C."/>
            <person name="Yanf M."/>
            <person name="Daum C."/>
            <person name="Ng V."/>
            <person name="Clum A."/>
            <person name="Ohm R."/>
            <person name="Martin F."/>
            <person name="Silar P."/>
            <person name="Natvig D."/>
            <person name="Lalanne C."/>
            <person name="Gautier V."/>
            <person name="Ament-Velasquez S.L."/>
            <person name="Kruys A."/>
            <person name="Hutchinson M.I."/>
            <person name="Powell A.J."/>
            <person name="Barry K."/>
            <person name="Miller A.N."/>
            <person name="Grigoriev I.V."/>
            <person name="Debuchy R."/>
            <person name="Gladieux P."/>
            <person name="Thoren M.H."/>
            <person name="Johannesson H."/>
        </authorList>
    </citation>
    <scope>NUCLEOTIDE SEQUENCE</scope>
    <source>
        <strain evidence="3">CBS 990.96</strain>
    </source>
</reference>
<keyword evidence="2" id="KW-0812">Transmembrane</keyword>
<keyword evidence="2" id="KW-0472">Membrane</keyword>
<evidence type="ECO:0000313" key="3">
    <source>
        <dbReference type="EMBL" id="KAK4227509.1"/>
    </source>
</evidence>
<evidence type="ECO:0000256" key="2">
    <source>
        <dbReference type="SAM" id="Phobius"/>
    </source>
</evidence>
<dbReference type="EMBL" id="MU865330">
    <property type="protein sequence ID" value="KAK4227509.1"/>
    <property type="molecule type" value="Genomic_DNA"/>
</dbReference>
<proteinExistence type="predicted"/>
<keyword evidence="2" id="KW-1133">Transmembrane helix</keyword>
<feature type="region of interest" description="Disordered" evidence="1">
    <location>
        <begin position="25"/>
        <end position="45"/>
    </location>
</feature>
<dbReference type="Proteomes" id="UP001301958">
    <property type="component" value="Unassembled WGS sequence"/>
</dbReference>
<organism evidence="3 4">
    <name type="scientific">Podospora fimiseda</name>
    <dbReference type="NCBI Taxonomy" id="252190"/>
    <lineage>
        <taxon>Eukaryota</taxon>
        <taxon>Fungi</taxon>
        <taxon>Dikarya</taxon>
        <taxon>Ascomycota</taxon>
        <taxon>Pezizomycotina</taxon>
        <taxon>Sordariomycetes</taxon>
        <taxon>Sordariomycetidae</taxon>
        <taxon>Sordariales</taxon>
        <taxon>Podosporaceae</taxon>
        <taxon>Podospora</taxon>
    </lineage>
</organism>
<accession>A0AAN7H4U5</accession>
<gene>
    <name evidence="3" type="ORF">QBC38DRAFT_545048</name>
</gene>
<evidence type="ECO:0000313" key="4">
    <source>
        <dbReference type="Proteomes" id="UP001301958"/>
    </source>
</evidence>
<reference evidence="3" key="1">
    <citation type="journal article" date="2023" name="Mol. Phylogenet. Evol.">
        <title>Genome-scale phylogeny and comparative genomics of the fungal order Sordariales.</title>
        <authorList>
            <person name="Hensen N."/>
            <person name="Bonometti L."/>
            <person name="Westerberg I."/>
            <person name="Brannstrom I.O."/>
            <person name="Guillou S."/>
            <person name="Cros-Aarteil S."/>
            <person name="Calhoun S."/>
            <person name="Haridas S."/>
            <person name="Kuo A."/>
            <person name="Mondo S."/>
            <person name="Pangilinan J."/>
            <person name="Riley R."/>
            <person name="LaButti K."/>
            <person name="Andreopoulos B."/>
            <person name="Lipzen A."/>
            <person name="Chen C."/>
            <person name="Yan M."/>
            <person name="Daum C."/>
            <person name="Ng V."/>
            <person name="Clum A."/>
            <person name="Steindorff A."/>
            <person name="Ohm R.A."/>
            <person name="Martin F."/>
            <person name="Silar P."/>
            <person name="Natvig D.O."/>
            <person name="Lalanne C."/>
            <person name="Gautier V."/>
            <person name="Ament-Velasquez S.L."/>
            <person name="Kruys A."/>
            <person name="Hutchinson M.I."/>
            <person name="Powell A.J."/>
            <person name="Barry K."/>
            <person name="Miller A.N."/>
            <person name="Grigoriev I.V."/>
            <person name="Debuchy R."/>
            <person name="Gladieux P."/>
            <person name="Hiltunen Thoren M."/>
            <person name="Johannesson H."/>
        </authorList>
    </citation>
    <scope>NUCLEOTIDE SEQUENCE</scope>
    <source>
        <strain evidence="3">CBS 990.96</strain>
    </source>
</reference>
<keyword evidence="4" id="KW-1185">Reference proteome</keyword>
<feature type="transmembrane region" description="Helical" evidence="2">
    <location>
        <begin position="90"/>
        <end position="114"/>
    </location>
</feature>
<comment type="caution">
    <text evidence="3">The sequence shown here is derived from an EMBL/GenBank/DDBJ whole genome shotgun (WGS) entry which is preliminary data.</text>
</comment>
<evidence type="ECO:0000256" key="1">
    <source>
        <dbReference type="SAM" id="MobiDB-lite"/>
    </source>
</evidence>
<name>A0AAN7H4U5_9PEZI</name>
<dbReference type="AlphaFoldDB" id="A0AAN7H4U5"/>